<evidence type="ECO:0000313" key="2">
    <source>
        <dbReference type="Proteomes" id="UP001180737"/>
    </source>
</evidence>
<accession>A0ABU2YY61</accession>
<dbReference type="InterPro" id="IPR036869">
    <property type="entry name" value="J_dom_sf"/>
</dbReference>
<dbReference type="SUPFAM" id="SSF46565">
    <property type="entry name" value="Chaperone J-domain"/>
    <property type="match status" value="1"/>
</dbReference>
<gene>
    <name evidence="1" type="ORF">RM704_15695</name>
</gene>
<evidence type="ECO:0008006" key="3">
    <source>
        <dbReference type="Google" id="ProtNLM"/>
    </source>
</evidence>
<sequence>MKGTVHIQVGRFDAKVHSPFEAKDYIKDLPRTWRHWDKTEKCWVVELYAVDTLVSALSAAGFTVRTTRPAGSSYEYSAPPPRAERHTDTWADSMYKALGKDLGDKAYKALVPVLHPDRGGDTVSMQQLNAARDKAKLQPAR</sequence>
<keyword evidence="2" id="KW-1185">Reference proteome</keyword>
<protein>
    <recommendedName>
        <fullName evidence="3">Molecular chaperone DnaJ</fullName>
    </recommendedName>
</protein>
<comment type="caution">
    <text evidence="1">The sequence shown here is derived from an EMBL/GenBank/DDBJ whole genome shotgun (WGS) entry which is preliminary data.</text>
</comment>
<name>A0ABU2YY61_9ACTN</name>
<dbReference type="Proteomes" id="UP001180737">
    <property type="component" value="Unassembled WGS sequence"/>
</dbReference>
<proteinExistence type="predicted"/>
<dbReference type="EMBL" id="JAVRFJ010000012">
    <property type="protein sequence ID" value="MDT0568896.1"/>
    <property type="molecule type" value="Genomic_DNA"/>
</dbReference>
<evidence type="ECO:0000313" key="1">
    <source>
        <dbReference type="EMBL" id="MDT0568896.1"/>
    </source>
</evidence>
<dbReference type="Gene3D" id="1.10.287.110">
    <property type="entry name" value="DnaJ domain"/>
    <property type="match status" value="1"/>
</dbReference>
<reference evidence="1" key="1">
    <citation type="submission" date="2024-05" db="EMBL/GenBank/DDBJ databases">
        <title>30 novel species of actinomycetes from the DSMZ collection.</title>
        <authorList>
            <person name="Nouioui I."/>
        </authorList>
    </citation>
    <scope>NUCLEOTIDE SEQUENCE</scope>
    <source>
        <strain evidence="1">DSM 3412</strain>
    </source>
</reference>
<organism evidence="1 2">
    <name type="scientific">Streptomyces gottesmaniae</name>
    <dbReference type="NCBI Taxonomy" id="3075518"/>
    <lineage>
        <taxon>Bacteria</taxon>
        <taxon>Bacillati</taxon>
        <taxon>Actinomycetota</taxon>
        <taxon>Actinomycetes</taxon>
        <taxon>Kitasatosporales</taxon>
        <taxon>Streptomycetaceae</taxon>
        <taxon>Streptomyces</taxon>
    </lineage>
</organism>
<dbReference type="RefSeq" id="WP_033524644.1">
    <property type="nucleotide sequence ID" value="NZ_JAVRFJ010000012.1"/>
</dbReference>